<reference evidence="7" key="1">
    <citation type="submission" date="2021-01" db="EMBL/GenBank/DDBJ databases">
        <authorList>
            <person name="Corre E."/>
            <person name="Pelletier E."/>
            <person name="Niang G."/>
            <person name="Scheremetjew M."/>
            <person name="Finn R."/>
            <person name="Kale V."/>
            <person name="Holt S."/>
            <person name="Cochrane G."/>
            <person name="Meng A."/>
            <person name="Brown T."/>
            <person name="Cohen L."/>
        </authorList>
    </citation>
    <scope>NUCLEOTIDE SEQUENCE</scope>
    <source>
        <strain evidence="7">WS</strain>
    </source>
</reference>
<feature type="transmembrane region" description="Helical" evidence="3">
    <location>
        <begin position="936"/>
        <end position="966"/>
    </location>
</feature>
<organism evidence="7">
    <name type="scientific">Percolomonas cosmopolitus</name>
    <dbReference type="NCBI Taxonomy" id="63605"/>
    <lineage>
        <taxon>Eukaryota</taxon>
        <taxon>Discoba</taxon>
        <taxon>Heterolobosea</taxon>
        <taxon>Tetramitia</taxon>
        <taxon>Eutetramitia</taxon>
        <taxon>Percolomonadidae</taxon>
        <taxon>Percolomonas</taxon>
    </lineage>
</organism>
<dbReference type="GO" id="GO:0004674">
    <property type="term" value="F:protein serine/threonine kinase activity"/>
    <property type="evidence" value="ECO:0007669"/>
    <property type="project" value="TreeGrafter"/>
</dbReference>
<keyword evidence="3" id="KW-1133">Transmembrane helix</keyword>
<dbReference type="InterPro" id="IPR000742">
    <property type="entry name" value="EGF"/>
</dbReference>
<evidence type="ECO:0000256" key="3">
    <source>
        <dbReference type="SAM" id="Phobius"/>
    </source>
</evidence>
<protein>
    <recommendedName>
        <fullName evidence="8">Protein kinase domain-containing protein</fullName>
    </recommendedName>
</protein>
<dbReference type="Gene3D" id="1.10.510.10">
    <property type="entry name" value="Transferase(Phosphotransferase) domain 1"/>
    <property type="match status" value="1"/>
</dbReference>
<proteinExistence type="predicted"/>
<dbReference type="SUPFAM" id="SSF56112">
    <property type="entry name" value="Protein kinase-like (PK-like)"/>
    <property type="match status" value="1"/>
</dbReference>
<evidence type="ECO:0000259" key="5">
    <source>
        <dbReference type="PROSITE" id="PS50011"/>
    </source>
</evidence>
<dbReference type="SMART" id="SM00220">
    <property type="entry name" value="S_TKc"/>
    <property type="match status" value="1"/>
</dbReference>
<gene>
    <name evidence="7" type="ORF">PCOS0759_LOCUS9439</name>
</gene>
<accession>A0A7S1PJ72</accession>
<dbReference type="PANTHER" id="PTHR44329:SF289">
    <property type="entry name" value="SERINE_THREONINE-PROTEIN KINASE VIK"/>
    <property type="match status" value="1"/>
</dbReference>
<dbReference type="InterPro" id="IPR009091">
    <property type="entry name" value="RCC1/BLIP-II"/>
</dbReference>
<keyword evidence="3" id="KW-0812">Transmembrane</keyword>
<dbReference type="Gene3D" id="2.10.25.10">
    <property type="entry name" value="Laminin"/>
    <property type="match status" value="1"/>
</dbReference>
<name>A0A7S1PJ72_9EUKA</name>
<evidence type="ECO:0000313" key="7">
    <source>
        <dbReference type="EMBL" id="CAD9086185.1"/>
    </source>
</evidence>
<keyword evidence="4" id="KW-0732">Signal</keyword>
<evidence type="ECO:0008006" key="8">
    <source>
        <dbReference type="Google" id="ProtNLM"/>
    </source>
</evidence>
<evidence type="ECO:0000256" key="4">
    <source>
        <dbReference type="SAM" id="SignalP"/>
    </source>
</evidence>
<keyword evidence="3" id="KW-0472">Membrane</keyword>
<keyword evidence="1" id="KW-0245">EGF-like domain</keyword>
<feature type="repeat" description="RCC1" evidence="2">
    <location>
        <begin position="733"/>
        <end position="788"/>
    </location>
</feature>
<dbReference type="PROSITE" id="PS01186">
    <property type="entry name" value="EGF_2"/>
    <property type="match status" value="2"/>
</dbReference>
<dbReference type="GO" id="GO:0005524">
    <property type="term" value="F:ATP binding"/>
    <property type="evidence" value="ECO:0007669"/>
    <property type="project" value="InterPro"/>
</dbReference>
<dbReference type="Pfam" id="PF00069">
    <property type="entry name" value="Pkinase"/>
    <property type="match status" value="1"/>
</dbReference>
<feature type="signal peptide" evidence="4">
    <location>
        <begin position="1"/>
        <end position="22"/>
    </location>
</feature>
<feature type="domain" description="EGF-like" evidence="6">
    <location>
        <begin position="895"/>
        <end position="928"/>
    </location>
</feature>
<dbReference type="EMBL" id="HBGD01011424">
    <property type="protein sequence ID" value="CAD9086185.1"/>
    <property type="molecule type" value="Transcribed_RNA"/>
</dbReference>
<dbReference type="InterPro" id="IPR000719">
    <property type="entry name" value="Prot_kinase_dom"/>
</dbReference>
<dbReference type="PROSITE" id="PS00108">
    <property type="entry name" value="PROTEIN_KINASE_ST"/>
    <property type="match status" value="1"/>
</dbReference>
<dbReference type="PROSITE" id="PS50026">
    <property type="entry name" value="EGF_3"/>
    <property type="match status" value="1"/>
</dbReference>
<evidence type="ECO:0000259" key="6">
    <source>
        <dbReference type="PROSITE" id="PS50026"/>
    </source>
</evidence>
<dbReference type="PANTHER" id="PTHR44329">
    <property type="entry name" value="SERINE/THREONINE-PROTEIN KINASE TNNI3K-RELATED"/>
    <property type="match status" value="1"/>
</dbReference>
<sequence>MRAFILCILFIFIFSSFPHIQSRQKSRDWAKVASQRRDLLKGHQVNNGEGLLERGMTFDAQEMQQWREERRVLESPELRRGAPGDEQHSTLAQNVTSRTIANTALSTPHKRDNEDFDPMHSTKCWGTNSGTGFFADGTISDKKHYSYAFRNTLGITREFAQVALSSGASYALTQEGILYSSGTTNSHLTRSYYDVPSNFDPIPFNDQTIIDIHAGRRHLLVLLASGLVLAKGANNVGQIGSAVTKDGTDQFISLGAMWWGTPIAGTDSVYNSLHPIRFSMIGAYDDSSIFTDGDNAWLLGRYVPGTFYQPVLVDYNTTAHGRIVDLSLGYRFYVLVNEFGEVYHCGVRWGITPSPGINTVPTKMAFTDPISLIQCGHEHCIALSAESHHRAWTFGFQDTTQGSLGDFNKTRQSFIPVEVWNPSGDTIISVSAARGFSSFTTESGHIYVWDALGVPSLFSSLPMLFETGQNFTLDFIDKERYGETYYYFGITTETHHLASMGRVLKGELGTGRYVEERTDFKLVEAVFMDHDAELLDVVQHGGKSEYQDCPKALALTKKRALYTWGCGNSRPRALDMTAFGGTSDDDSLSNVQRVHASPFVALVSTIDNRLLRLLEDDHPELIFSGDSTKNKILSVVSTKKSIWFSTEQGLYIVDAKLNHTRRITDGIITDLAAFDLETSSGQVFTLSDADVLLKWDELGTQSEKINTTYALPGDDLNQLCGGRSHLLILGTKGQPYALGDGWRAQLGTGDTHPREYMDLVDLRNVPSQAGLIVRVYSGGDESFLLTEQGYLFVWGRGTVVDALLIQSQFLTDTDTVLVPSPVTGLGDATVGKLGLFGSISGESGAAFAFAPYYCGEYLAADYRACSERGICGSSDYCMCNTGFGGKHCEQFICHELLEFDEKVCNGNGECIGIDVCKCNEGYRGDKCQIPITANDMWVYLVTFLSAAFILAVLASICIIVMSIAIIRRMRKKANLTARHLSLLQNKFEMEEMLDEDANKARMQLSSSMFEIKFSDIKLLKRVAVGGSGAVVWKSTWKGEEVALKIFKTSFLTGSTFFAEFEHEVKLLGSLQNPNIVRFFGACLDHPRIGVITEWCQQGSLVDCIRAGKVSSWSYREKLKLLSQIAHGIFFLHSKNIVHRDLKCDNVLIDEYNIAKIADFGLAKVIGSDQESNRMTMHIGTSYYIPPEVLHGKYDAKCDVYSFAIIIYEILVGELEPFKELVKEKSGIENIIAQNPTLRPSLNRISVPAEGNFLYGLIQRMWQHDPQNRPSMEEVVNIFDDAIIRR</sequence>
<dbReference type="InterPro" id="IPR051681">
    <property type="entry name" value="Ser/Thr_Kinases-Pseudokinases"/>
</dbReference>
<feature type="domain" description="Protein kinase" evidence="5">
    <location>
        <begin position="1016"/>
        <end position="1283"/>
    </location>
</feature>
<evidence type="ECO:0000256" key="1">
    <source>
        <dbReference type="PROSITE-ProRule" id="PRU00076"/>
    </source>
</evidence>
<dbReference type="InterPro" id="IPR008271">
    <property type="entry name" value="Ser/Thr_kinase_AS"/>
</dbReference>
<dbReference type="Gene3D" id="2.130.10.30">
    <property type="entry name" value="Regulator of chromosome condensation 1/beta-lactamase-inhibitor protein II"/>
    <property type="match status" value="3"/>
</dbReference>
<dbReference type="InterPro" id="IPR000408">
    <property type="entry name" value="Reg_chr_condens"/>
</dbReference>
<dbReference type="CDD" id="cd13999">
    <property type="entry name" value="STKc_MAP3K-like"/>
    <property type="match status" value="1"/>
</dbReference>
<dbReference type="PROSITE" id="PS50012">
    <property type="entry name" value="RCC1_3"/>
    <property type="match status" value="1"/>
</dbReference>
<feature type="chain" id="PRO_5030533195" description="Protein kinase domain-containing protein" evidence="4">
    <location>
        <begin position="23"/>
        <end position="1285"/>
    </location>
</feature>
<dbReference type="PROSITE" id="PS00022">
    <property type="entry name" value="EGF_1"/>
    <property type="match status" value="2"/>
</dbReference>
<comment type="caution">
    <text evidence="1">Lacks conserved residue(s) required for the propagation of feature annotation.</text>
</comment>
<dbReference type="SUPFAM" id="SSF50985">
    <property type="entry name" value="RCC1/BLIP-II"/>
    <property type="match status" value="2"/>
</dbReference>
<feature type="disulfide bond" evidence="1">
    <location>
        <begin position="918"/>
        <end position="927"/>
    </location>
</feature>
<dbReference type="PROSITE" id="PS50011">
    <property type="entry name" value="PROTEIN_KINASE_DOM"/>
    <property type="match status" value="1"/>
</dbReference>
<evidence type="ECO:0000256" key="2">
    <source>
        <dbReference type="PROSITE-ProRule" id="PRU00235"/>
    </source>
</evidence>
<dbReference type="InterPro" id="IPR011009">
    <property type="entry name" value="Kinase-like_dom_sf"/>
</dbReference>
<keyword evidence="1" id="KW-1015">Disulfide bond</keyword>